<dbReference type="Proteomes" id="UP000006727">
    <property type="component" value="Chromosome 5"/>
</dbReference>
<dbReference type="PaxDb" id="3218-PP1S72_172V6.1"/>
<dbReference type="AlphaFoldDB" id="A0A2K1KI52"/>
<dbReference type="SUPFAM" id="SSF52058">
    <property type="entry name" value="L domain-like"/>
    <property type="match status" value="1"/>
</dbReference>
<dbReference type="EMBL" id="ABEU02000005">
    <property type="protein sequence ID" value="PNR53464.1"/>
    <property type="molecule type" value="Genomic_DNA"/>
</dbReference>
<protein>
    <recommendedName>
        <fullName evidence="4">Leucine-rich repeat-containing N-terminal plant-type domain-containing protein</fullName>
    </recommendedName>
</protein>
<dbReference type="Gene3D" id="3.80.10.10">
    <property type="entry name" value="Ribonuclease Inhibitor"/>
    <property type="match status" value="1"/>
</dbReference>
<evidence type="ECO:0000313" key="1">
    <source>
        <dbReference type="EMBL" id="PNR53464.1"/>
    </source>
</evidence>
<keyword evidence="3" id="KW-1185">Reference proteome</keyword>
<reference evidence="1 3" key="1">
    <citation type="journal article" date="2008" name="Science">
        <title>The Physcomitrella genome reveals evolutionary insights into the conquest of land by plants.</title>
        <authorList>
            <person name="Rensing S."/>
            <person name="Lang D."/>
            <person name="Zimmer A."/>
            <person name="Terry A."/>
            <person name="Salamov A."/>
            <person name="Shapiro H."/>
            <person name="Nishiyama T."/>
            <person name="Perroud P.-F."/>
            <person name="Lindquist E."/>
            <person name="Kamisugi Y."/>
            <person name="Tanahashi T."/>
            <person name="Sakakibara K."/>
            <person name="Fujita T."/>
            <person name="Oishi K."/>
            <person name="Shin-I T."/>
            <person name="Kuroki Y."/>
            <person name="Toyoda A."/>
            <person name="Suzuki Y."/>
            <person name="Hashimoto A."/>
            <person name="Yamaguchi K."/>
            <person name="Sugano A."/>
            <person name="Kohara Y."/>
            <person name="Fujiyama A."/>
            <person name="Anterola A."/>
            <person name="Aoki S."/>
            <person name="Ashton N."/>
            <person name="Barbazuk W.B."/>
            <person name="Barker E."/>
            <person name="Bennetzen J."/>
            <person name="Bezanilla M."/>
            <person name="Blankenship R."/>
            <person name="Cho S.H."/>
            <person name="Dutcher S."/>
            <person name="Estelle M."/>
            <person name="Fawcett J.A."/>
            <person name="Gundlach H."/>
            <person name="Hanada K."/>
            <person name="Heyl A."/>
            <person name="Hicks K.A."/>
            <person name="Hugh J."/>
            <person name="Lohr M."/>
            <person name="Mayer K."/>
            <person name="Melkozernov A."/>
            <person name="Murata T."/>
            <person name="Nelson D."/>
            <person name="Pils B."/>
            <person name="Prigge M."/>
            <person name="Reiss B."/>
            <person name="Renner T."/>
            <person name="Rombauts S."/>
            <person name="Rushton P."/>
            <person name="Sanderfoot A."/>
            <person name="Schween G."/>
            <person name="Shiu S.-H."/>
            <person name="Stueber K."/>
            <person name="Theodoulou F.L."/>
            <person name="Tu H."/>
            <person name="Van de Peer Y."/>
            <person name="Verrier P.J."/>
            <person name="Waters E."/>
            <person name="Wood A."/>
            <person name="Yang L."/>
            <person name="Cove D."/>
            <person name="Cuming A."/>
            <person name="Hasebe M."/>
            <person name="Lucas S."/>
            <person name="Mishler D.B."/>
            <person name="Reski R."/>
            <person name="Grigoriev I."/>
            <person name="Quatrano R.S."/>
            <person name="Boore J.L."/>
        </authorList>
    </citation>
    <scope>NUCLEOTIDE SEQUENCE [LARGE SCALE GENOMIC DNA]</scope>
    <source>
        <strain evidence="2 3">cv. Gransden 2004</strain>
    </source>
</reference>
<accession>A0A2K1KI52</accession>
<reference evidence="1 3" key="2">
    <citation type="journal article" date="2018" name="Plant J.">
        <title>The Physcomitrella patens chromosome-scale assembly reveals moss genome structure and evolution.</title>
        <authorList>
            <person name="Lang D."/>
            <person name="Ullrich K.K."/>
            <person name="Murat F."/>
            <person name="Fuchs J."/>
            <person name="Jenkins J."/>
            <person name="Haas F.B."/>
            <person name="Piednoel M."/>
            <person name="Gundlach H."/>
            <person name="Van Bel M."/>
            <person name="Meyberg R."/>
            <person name="Vives C."/>
            <person name="Morata J."/>
            <person name="Symeonidi A."/>
            <person name="Hiss M."/>
            <person name="Muchero W."/>
            <person name="Kamisugi Y."/>
            <person name="Saleh O."/>
            <person name="Blanc G."/>
            <person name="Decker E.L."/>
            <person name="van Gessel N."/>
            <person name="Grimwood J."/>
            <person name="Hayes R.D."/>
            <person name="Graham S.W."/>
            <person name="Gunter L.E."/>
            <person name="McDaniel S.F."/>
            <person name="Hoernstein S.N.W."/>
            <person name="Larsson A."/>
            <person name="Li F.W."/>
            <person name="Perroud P.F."/>
            <person name="Phillips J."/>
            <person name="Ranjan P."/>
            <person name="Rokshar D.S."/>
            <person name="Rothfels C.J."/>
            <person name="Schneider L."/>
            <person name="Shu S."/>
            <person name="Stevenson D.W."/>
            <person name="Thummler F."/>
            <person name="Tillich M."/>
            <person name="Villarreal Aguilar J.C."/>
            <person name="Widiez T."/>
            <person name="Wong G.K."/>
            <person name="Wymore A."/>
            <person name="Zhang Y."/>
            <person name="Zimmer A.D."/>
            <person name="Quatrano R.S."/>
            <person name="Mayer K.F.X."/>
            <person name="Goodstein D."/>
            <person name="Casacuberta J.M."/>
            <person name="Vandepoele K."/>
            <person name="Reski R."/>
            <person name="Cuming A.C."/>
            <person name="Tuskan G.A."/>
            <person name="Maumus F."/>
            <person name="Salse J."/>
            <person name="Schmutz J."/>
            <person name="Rensing S.A."/>
        </authorList>
    </citation>
    <scope>NUCLEOTIDE SEQUENCE [LARGE SCALE GENOMIC DNA]</scope>
    <source>
        <strain evidence="2 3">cv. Gransden 2004</strain>
    </source>
</reference>
<dbReference type="InParanoid" id="A0A2K1KI52"/>
<reference evidence="2" key="3">
    <citation type="submission" date="2020-12" db="UniProtKB">
        <authorList>
            <consortium name="EnsemblPlants"/>
        </authorList>
    </citation>
    <scope>IDENTIFICATION</scope>
</reference>
<dbReference type="InterPro" id="IPR032675">
    <property type="entry name" value="LRR_dom_sf"/>
</dbReference>
<organism evidence="1">
    <name type="scientific">Physcomitrium patens</name>
    <name type="common">Spreading-leaved earth moss</name>
    <name type="synonym">Physcomitrella patens</name>
    <dbReference type="NCBI Taxonomy" id="3218"/>
    <lineage>
        <taxon>Eukaryota</taxon>
        <taxon>Viridiplantae</taxon>
        <taxon>Streptophyta</taxon>
        <taxon>Embryophyta</taxon>
        <taxon>Bryophyta</taxon>
        <taxon>Bryophytina</taxon>
        <taxon>Bryopsida</taxon>
        <taxon>Funariidae</taxon>
        <taxon>Funariales</taxon>
        <taxon>Funariaceae</taxon>
        <taxon>Physcomitrium</taxon>
    </lineage>
</organism>
<dbReference type="EnsemblPlants" id="Pp3c5_2390V3.2">
    <property type="protein sequence ID" value="Pp3c5_2390V3.2"/>
    <property type="gene ID" value="Pp3c5_2390"/>
</dbReference>
<dbReference type="EnsemblPlants" id="Pp3c5_2390V3.1">
    <property type="protein sequence ID" value="Pp3c5_2390V3.1"/>
    <property type="gene ID" value="Pp3c5_2390"/>
</dbReference>
<dbReference type="Gramene" id="Pp3c5_2390V3.2">
    <property type="protein sequence ID" value="Pp3c5_2390V3.2"/>
    <property type="gene ID" value="Pp3c5_2390"/>
</dbReference>
<evidence type="ECO:0000313" key="3">
    <source>
        <dbReference type="Proteomes" id="UP000006727"/>
    </source>
</evidence>
<name>A0A2K1KI52_PHYPA</name>
<gene>
    <name evidence="1" type="ORF">PHYPA_007139</name>
</gene>
<proteinExistence type="predicted"/>
<dbReference type="Gramene" id="Pp3c5_2390V3.1">
    <property type="protein sequence ID" value="Pp3c5_2390V3.1"/>
    <property type="gene ID" value="Pp3c5_2390"/>
</dbReference>
<evidence type="ECO:0000313" key="2">
    <source>
        <dbReference type="EnsemblPlants" id="Pp3c5_2390V3.1"/>
    </source>
</evidence>
<evidence type="ECO:0008006" key="4">
    <source>
        <dbReference type="Google" id="ProtNLM"/>
    </source>
</evidence>
<sequence length="90" mass="9566">MYGIIPPSLGFAARLTVLDLHLNKLGGVIPFQLGSCSALAFFVLHKYIAIWGNPGLCGNLIGVACPPSAPQPIVLNPNSTSLVESPRRHF</sequence>